<sequence length="154" mass="16961">MEIKLTVDNTLSDILAVISGPDLTQLTAVAAKLDTNPVEARKMVIKTADQLQVVALADVLWVESLGNELTISLHQQQLITRKTLKQFLADDTAHLFVQISKSMAINIDALDRMAAAFSGNYYGYLTNGQRVTVSRRYIKNILNRLEGGTDNDAV</sequence>
<dbReference type="RefSeq" id="WP_261656884.1">
    <property type="nucleotide sequence ID" value="NZ_QVOV01000007.1"/>
</dbReference>
<organism evidence="2 3">
    <name type="scientific">Leuconostoc holzapfelii</name>
    <dbReference type="NCBI Taxonomy" id="434464"/>
    <lineage>
        <taxon>Bacteria</taxon>
        <taxon>Bacillati</taxon>
        <taxon>Bacillota</taxon>
        <taxon>Bacilli</taxon>
        <taxon>Lactobacillales</taxon>
        <taxon>Lactobacillaceae</taxon>
        <taxon>Leuconostoc</taxon>
    </lineage>
</organism>
<dbReference type="SMART" id="SM00850">
    <property type="entry name" value="LytTR"/>
    <property type="match status" value="1"/>
</dbReference>
<feature type="domain" description="HTH LytTR-type" evidence="1">
    <location>
        <begin position="43"/>
        <end position="147"/>
    </location>
</feature>
<reference evidence="2 3" key="1">
    <citation type="submission" date="2018-08" db="EMBL/GenBank/DDBJ databases">
        <title>Draft genome sequences of Leuconostoc spp. and Weissella spp. with biocontrol potential.</title>
        <authorList>
            <person name="Lo R."/>
            <person name="Ho V.T.T."/>
            <person name="Turner M.S."/>
        </authorList>
    </citation>
    <scope>NUCLEOTIDE SEQUENCE [LARGE SCALE GENOMIC DNA]</scope>
    <source>
        <strain evidence="2 3">733</strain>
    </source>
</reference>
<accession>A0ABT2NVX7</accession>
<dbReference type="EMBL" id="QVOV01000007">
    <property type="protein sequence ID" value="MCT8389328.1"/>
    <property type="molecule type" value="Genomic_DNA"/>
</dbReference>
<protein>
    <submittedName>
        <fullName evidence="2">LytTR family transcriptional regulator</fullName>
    </submittedName>
</protein>
<dbReference type="InterPro" id="IPR046947">
    <property type="entry name" value="LytR-like"/>
</dbReference>
<evidence type="ECO:0000313" key="3">
    <source>
        <dbReference type="Proteomes" id="UP001525857"/>
    </source>
</evidence>
<evidence type="ECO:0000259" key="1">
    <source>
        <dbReference type="PROSITE" id="PS50930"/>
    </source>
</evidence>
<comment type="caution">
    <text evidence="2">The sequence shown here is derived from an EMBL/GenBank/DDBJ whole genome shotgun (WGS) entry which is preliminary data.</text>
</comment>
<evidence type="ECO:0000313" key="2">
    <source>
        <dbReference type="EMBL" id="MCT8389328.1"/>
    </source>
</evidence>
<name>A0ABT2NVX7_9LACO</name>
<dbReference type="Proteomes" id="UP001525857">
    <property type="component" value="Unassembled WGS sequence"/>
</dbReference>
<proteinExistence type="predicted"/>
<dbReference type="PROSITE" id="PS50930">
    <property type="entry name" value="HTH_LYTTR"/>
    <property type="match status" value="1"/>
</dbReference>
<keyword evidence="3" id="KW-1185">Reference proteome</keyword>
<dbReference type="PANTHER" id="PTHR37299">
    <property type="entry name" value="TRANSCRIPTIONAL REGULATOR-RELATED"/>
    <property type="match status" value="1"/>
</dbReference>
<dbReference type="PANTHER" id="PTHR37299:SF1">
    <property type="entry name" value="STAGE 0 SPORULATION PROTEIN A HOMOLOG"/>
    <property type="match status" value="1"/>
</dbReference>
<gene>
    <name evidence="2" type="ORF">D0501_04485</name>
</gene>
<dbReference type="InterPro" id="IPR007492">
    <property type="entry name" value="LytTR_DNA-bd_dom"/>
</dbReference>
<dbReference type="Pfam" id="PF04397">
    <property type="entry name" value="LytTR"/>
    <property type="match status" value="1"/>
</dbReference>
<dbReference type="Gene3D" id="2.40.50.1020">
    <property type="entry name" value="LytTr DNA-binding domain"/>
    <property type="match status" value="1"/>
</dbReference>